<accession>S4PPQ5</accession>
<proteinExistence type="predicted"/>
<feature type="transmembrane region" description="Helical" evidence="1">
    <location>
        <begin position="12"/>
        <end position="45"/>
    </location>
</feature>
<evidence type="ECO:0000256" key="1">
    <source>
        <dbReference type="SAM" id="Phobius"/>
    </source>
</evidence>
<protein>
    <submittedName>
        <fullName evidence="2">Uncharacterized protein</fullName>
    </submittedName>
</protein>
<keyword evidence="1" id="KW-0472">Membrane</keyword>
<keyword evidence="1" id="KW-1133">Transmembrane helix</keyword>
<sequence length="76" mass="8256">MTCLHVTKNYFIMCLSCVCGLLCKIISFIISLLFIVGLVLLILWLTGILFGKPDSTPTHANYESIRSILHAGGGGN</sequence>
<dbReference type="EMBL" id="GAIX01000092">
    <property type="protein sequence ID" value="JAA92468.1"/>
    <property type="molecule type" value="Transcribed_RNA"/>
</dbReference>
<keyword evidence="1" id="KW-0812">Transmembrane</keyword>
<organism evidence="2">
    <name type="scientific">Pararge aegeria</name>
    <name type="common">speckled wood butterfly</name>
    <dbReference type="NCBI Taxonomy" id="116150"/>
    <lineage>
        <taxon>Eukaryota</taxon>
        <taxon>Metazoa</taxon>
        <taxon>Ecdysozoa</taxon>
        <taxon>Arthropoda</taxon>
        <taxon>Hexapoda</taxon>
        <taxon>Insecta</taxon>
        <taxon>Pterygota</taxon>
        <taxon>Neoptera</taxon>
        <taxon>Endopterygota</taxon>
        <taxon>Lepidoptera</taxon>
        <taxon>Glossata</taxon>
        <taxon>Ditrysia</taxon>
        <taxon>Papilionoidea</taxon>
        <taxon>Nymphalidae</taxon>
        <taxon>Satyrinae</taxon>
        <taxon>Satyrini</taxon>
        <taxon>Parargina</taxon>
        <taxon>Pararge</taxon>
    </lineage>
</organism>
<reference evidence="2" key="2">
    <citation type="submission" date="2013-05" db="EMBL/GenBank/DDBJ databases">
        <authorList>
            <person name="Carter J.-M."/>
            <person name="Baker S.C."/>
            <person name="Pink R."/>
            <person name="Carter D.R.F."/>
            <person name="Collins A."/>
            <person name="Tomlin J."/>
            <person name="Gibbs M."/>
            <person name="Breuker C.J."/>
        </authorList>
    </citation>
    <scope>NUCLEOTIDE SEQUENCE</scope>
    <source>
        <tissue evidence="2">Ovary</tissue>
    </source>
</reference>
<dbReference type="AlphaFoldDB" id="S4PPQ5"/>
<reference evidence="2" key="1">
    <citation type="journal article" date="2013" name="BMC Genomics">
        <title>Unscrambling butterfly oogenesis.</title>
        <authorList>
            <person name="Carter J.M."/>
            <person name="Baker S.C."/>
            <person name="Pink R."/>
            <person name="Carter D.R."/>
            <person name="Collins A."/>
            <person name="Tomlin J."/>
            <person name="Gibbs M."/>
            <person name="Breuker C.J."/>
        </authorList>
    </citation>
    <scope>NUCLEOTIDE SEQUENCE</scope>
    <source>
        <tissue evidence="2">Ovary</tissue>
    </source>
</reference>
<evidence type="ECO:0000313" key="2">
    <source>
        <dbReference type="EMBL" id="JAA92468.1"/>
    </source>
</evidence>
<name>S4PPQ5_9NEOP</name>